<feature type="compositionally biased region" description="Low complexity" evidence="1">
    <location>
        <begin position="329"/>
        <end position="339"/>
    </location>
</feature>
<organism evidence="2 3">
    <name type="scientific">Xylanimonas allomyrinae</name>
    <dbReference type="NCBI Taxonomy" id="2509459"/>
    <lineage>
        <taxon>Bacteria</taxon>
        <taxon>Bacillati</taxon>
        <taxon>Actinomycetota</taxon>
        <taxon>Actinomycetes</taxon>
        <taxon>Micrococcales</taxon>
        <taxon>Promicromonosporaceae</taxon>
        <taxon>Xylanimonas</taxon>
    </lineage>
</organism>
<dbReference type="AlphaFoldDB" id="A0A4P6EMU0"/>
<dbReference type="InterPro" id="IPR011009">
    <property type="entry name" value="Kinase-like_dom_sf"/>
</dbReference>
<accession>A0A4P6EMU0</accession>
<feature type="compositionally biased region" description="Basic residues" evidence="1">
    <location>
        <begin position="353"/>
        <end position="369"/>
    </location>
</feature>
<feature type="compositionally biased region" description="Basic residues" evidence="1">
    <location>
        <begin position="376"/>
        <end position="387"/>
    </location>
</feature>
<dbReference type="Gene3D" id="1.10.510.10">
    <property type="entry name" value="Transferase(Phosphotransferase) domain 1"/>
    <property type="match status" value="1"/>
</dbReference>
<dbReference type="OrthoDB" id="9786339at2"/>
<dbReference type="Proteomes" id="UP000291758">
    <property type="component" value="Chromosome"/>
</dbReference>
<protein>
    <recommendedName>
        <fullName evidence="4">Protein kinase domain-containing protein</fullName>
    </recommendedName>
</protein>
<evidence type="ECO:0000256" key="1">
    <source>
        <dbReference type="SAM" id="MobiDB-lite"/>
    </source>
</evidence>
<dbReference type="SUPFAM" id="SSF56112">
    <property type="entry name" value="Protein kinase-like (PK-like)"/>
    <property type="match status" value="1"/>
</dbReference>
<dbReference type="KEGG" id="xyl:ET495_12935"/>
<evidence type="ECO:0008006" key="4">
    <source>
        <dbReference type="Google" id="ProtNLM"/>
    </source>
</evidence>
<sequence length="447" mass="45952">MSNVPPSGPAHGSERRPAVAQGSVVVDRYRLEQVAATDLADARAWAATDVVLDRAVRVTFLSGPHASSALDAARRAALVADPRLARVLDVGTTKVDGVPVSYVITEPYGGSTLTEIISSGLVDAQQARAIIGEAAAALDVAAQRGVHHLALRPDAVRVDGHQVVVTGLGLDAGLAGIEGSGTDGASSDARDLAALAYYALTARWAGDDLDEPWLAADVVRPLPAQRDEHDVPLDLSTLVPHVDPVLGEAVRRALGSSGEGPSSPGELAAALRPWGEVSVVAALPAFVQPAAPAGAPARQSVRGAAAGGAAAGAPAGAPVRRPTGRIPRAAGLPGAVGASGLAGAGGAGAPPDRRRRPRARRSRPSRLPRRPGATHPRSRRLPHRPRRPGVGLCRSSGRPLTLRQKAVRGSRCHRRRGGTRQGSRPSPPLAAAGSTRPRSCWASCSWL</sequence>
<keyword evidence="3" id="KW-1185">Reference proteome</keyword>
<dbReference type="EMBL" id="CP035495">
    <property type="protein sequence ID" value="QAY63984.1"/>
    <property type="molecule type" value="Genomic_DNA"/>
</dbReference>
<evidence type="ECO:0000313" key="2">
    <source>
        <dbReference type="EMBL" id="QAY63984.1"/>
    </source>
</evidence>
<reference evidence="2 3" key="1">
    <citation type="submission" date="2019-01" db="EMBL/GenBank/DDBJ databases">
        <title>Genome sequencing of strain 2JSPR-7.</title>
        <authorList>
            <person name="Heo J."/>
            <person name="Kim S.-J."/>
            <person name="Kim J.-S."/>
            <person name="Hong S.-B."/>
            <person name="Kwon S.-W."/>
        </authorList>
    </citation>
    <scope>NUCLEOTIDE SEQUENCE [LARGE SCALE GENOMIC DNA]</scope>
    <source>
        <strain evidence="2 3">2JSPR-7</strain>
    </source>
</reference>
<evidence type="ECO:0000313" key="3">
    <source>
        <dbReference type="Proteomes" id="UP000291758"/>
    </source>
</evidence>
<proteinExistence type="predicted"/>
<feature type="region of interest" description="Disordered" evidence="1">
    <location>
        <begin position="308"/>
        <end position="447"/>
    </location>
</feature>
<feature type="compositionally biased region" description="Basic residues" evidence="1">
    <location>
        <begin position="405"/>
        <end position="418"/>
    </location>
</feature>
<gene>
    <name evidence="2" type="ORF">ET495_12935</name>
</gene>
<dbReference type="RefSeq" id="WP_129205144.1">
    <property type="nucleotide sequence ID" value="NZ_CP035495.1"/>
</dbReference>
<name>A0A4P6EMU0_9MICO</name>